<comment type="caution">
    <text evidence="14">The sequence shown here is derived from an EMBL/GenBank/DDBJ whole genome shotgun (WGS) entry which is preliminary data.</text>
</comment>
<feature type="transmembrane region" description="Helical" evidence="11">
    <location>
        <begin position="128"/>
        <end position="149"/>
    </location>
</feature>
<keyword evidence="3 11" id="KW-0813">Transport</keyword>
<keyword evidence="8 11" id="KW-0406">Ion transport</keyword>
<dbReference type="AlphaFoldDB" id="A0A095YH35"/>
<sequence length="269" mass="29896">MIALALSTAAGSDGFIPPTIDDLHLPEIIPWGAEYGTGFGKQMLVVLLTVLLLSWFFVAAARKRQMIPGRFQFFGEGFYSFVRNSVGRDMLGEKEFRKYTPLLVALFAFVLVSNLMGAVPFIQLPTTSHVGTAYALAGIVYVYWIYLGFKTHGIGYFKVALMPSGVPWPFYFLVIPIEIVSTFLVRPMTHSLRLFATMLSGHMIVALAGSAMNFMFLKMGEWYGYPLGVLVFIGAVGMFLFEIFIMVLQAYVFALLTAVYIQSSIAEAH</sequence>
<dbReference type="InterPro" id="IPR000568">
    <property type="entry name" value="ATP_synth_F0_asu"/>
</dbReference>
<dbReference type="CDD" id="cd00310">
    <property type="entry name" value="ATP-synt_Fo_a_6"/>
    <property type="match status" value="1"/>
</dbReference>
<evidence type="ECO:0000256" key="9">
    <source>
        <dbReference type="ARBA" id="ARBA00023136"/>
    </source>
</evidence>
<evidence type="ECO:0000313" key="15">
    <source>
        <dbReference type="Proteomes" id="UP000053528"/>
    </source>
</evidence>
<comment type="similarity">
    <text evidence="2 11 12">Belongs to the ATPase A chain family.</text>
</comment>
<evidence type="ECO:0000256" key="6">
    <source>
        <dbReference type="ARBA" id="ARBA00022781"/>
    </source>
</evidence>
<dbReference type="SUPFAM" id="SSF81336">
    <property type="entry name" value="F1F0 ATP synthase subunit A"/>
    <property type="match status" value="1"/>
</dbReference>
<feature type="transmembrane region" description="Helical" evidence="11">
    <location>
        <begin position="194"/>
        <end position="217"/>
    </location>
</feature>
<dbReference type="HAMAP" id="MF_01393">
    <property type="entry name" value="ATP_synth_a_bact"/>
    <property type="match status" value="1"/>
</dbReference>
<evidence type="ECO:0000256" key="11">
    <source>
        <dbReference type="HAMAP-Rule" id="MF_01393"/>
    </source>
</evidence>
<comment type="function">
    <text evidence="11 12">Key component of the proton channel; it plays a direct role in the translocation of protons across the membrane.</text>
</comment>
<keyword evidence="6 11" id="KW-0375">Hydrogen ion transport</keyword>
<dbReference type="Proteomes" id="UP000053528">
    <property type="component" value="Unassembled WGS sequence"/>
</dbReference>
<dbReference type="EMBL" id="JRNH01000004">
    <property type="protein sequence ID" value="KGF21370.1"/>
    <property type="molecule type" value="Genomic_DNA"/>
</dbReference>
<dbReference type="Pfam" id="PF00119">
    <property type="entry name" value="ATP-synt_A"/>
    <property type="match status" value="1"/>
</dbReference>
<dbReference type="Gene3D" id="1.20.120.220">
    <property type="entry name" value="ATP synthase, F0 complex, subunit A"/>
    <property type="match status" value="1"/>
</dbReference>
<comment type="subcellular location">
    <subcellularLocation>
        <location evidence="11 12">Cell membrane</location>
        <topology evidence="11 12">Multi-pass membrane protein</topology>
    </subcellularLocation>
    <subcellularLocation>
        <location evidence="1">Membrane</location>
        <topology evidence="1">Multi-pass membrane protein</topology>
    </subcellularLocation>
</comment>
<dbReference type="EMBL" id="JRNH01000004">
    <property type="protein sequence ID" value="KGF21446.1"/>
    <property type="molecule type" value="Genomic_DNA"/>
</dbReference>
<dbReference type="InterPro" id="IPR045083">
    <property type="entry name" value="ATP_synth_F0_asu_bact/mt"/>
</dbReference>
<evidence type="ECO:0000313" key="14">
    <source>
        <dbReference type="EMBL" id="KGF21446.1"/>
    </source>
</evidence>
<feature type="transmembrane region" description="Helical" evidence="11">
    <location>
        <begin position="38"/>
        <end position="61"/>
    </location>
</feature>
<evidence type="ECO:0000256" key="1">
    <source>
        <dbReference type="ARBA" id="ARBA00004141"/>
    </source>
</evidence>
<gene>
    <name evidence="11" type="primary">atpB</name>
    <name evidence="13" type="ORF">HMPREF2128_01400</name>
    <name evidence="14" type="ORF">HMPREF2128_01845</name>
</gene>
<feature type="transmembrane region" description="Helical" evidence="11">
    <location>
        <begin position="229"/>
        <end position="261"/>
    </location>
</feature>
<keyword evidence="10 11" id="KW-0066">ATP synthesis</keyword>
<protein>
    <recommendedName>
        <fullName evidence="11 12">ATP synthase subunit a</fullName>
    </recommendedName>
    <alternativeName>
        <fullName evidence="11">ATP synthase F0 sector subunit a</fullName>
    </alternativeName>
    <alternativeName>
        <fullName evidence="11">F-ATPase subunit 6</fullName>
    </alternativeName>
</protein>
<dbReference type="GO" id="GO:0005886">
    <property type="term" value="C:plasma membrane"/>
    <property type="evidence" value="ECO:0007669"/>
    <property type="project" value="UniProtKB-SubCell"/>
</dbReference>
<feature type="transmembrane region" description="Helical" evidence="11">
    <location>
        <begin position="170"/>
        <end position="188"/>
    </location>
</feature>
<name>A0A095YH35_9MICC</name>
<evidence type="ECO:0000313" key="13">
    <source>
        <dbReference type="EMBL" id="KGF21370.1"/>
    </source>
</evidence>
<dbReference type="RefSeq" id="WP_035754589.1">
    <property type="nucleotide sequence ID" value="NZ_JRNH01000004.1"/>
</dbReference>
<dbReference type="NCBIfam" id="TIGR01131">
    <property type="entry name" value="ATP_synt_6_or_A"/>
    <property type="match status" value="1"/>
</dbReference>
<reference evidence="14 15" key="1">
    <citation type="submission" date="2014-07" db="EMBL/GenBank/DDBJ databases">
        <authorList>
            <person name="McCorrison J."/>
            <person name="Sanka R."/>
            <person name="Torralba M."/>
            <person name="Gillis M."/>
            <person name="Haft D.H."/>
            <person name="Methe B."/>
            <person name="Sutton G."/>
            <person name="Nelson K.E."/>
        </authorList>
    </citation>
    <scope>NUCLEOTIDE SEQUENCE [LARGE SCALE GENOMIC DNA]</scope>
    <source>
        <strain evidence="14 15">DNF00011</strain>
    </source>
</reference>
<dbReference type="PANTHER" id="PTHR11410:SF0">
    <property type="entry name" value="ATP SYNTHASE SUBUNIT A"/>
    <property type="match status" value="1"/>
</dbReference>
<evidence type="ECO:0000256" key="12">
    <source>
        <dbReference type="RuleBase" id="RU000483"/>
    </source>
</evidence>
<dbReference type="InterPro" id="IPR035908">
    <property type="entry name" value="F0_ATP_A_sf"/>
</dbReference>
<keyword evidence="11" id="KW-1003">Cell membrane</keyword>
<dbReference type="PANTHER" id="PTHR11410">
    <property type="entry name" value="ATP SYNTHASE SUBUNIT A"/>
    <property type="match status" value="1"/>
</dbReference>
<evidence type="ECO:0000256" key="2">
    <source>
        <dbReference type="ARBA" id="ARBA00006810"/>
    </source>
</evidence>
<evidence type="ECO:0000256" key="10">
    <source>
        <dbReference type="ARBA" id="ARBA00023310"/>
    </source>
</evidence>
<dbReference type="PRINTS" id="PR00123">
    <property type="entry name" value="ATPASEA"/>
</dbReference>
<evidence type="ECO:0000256" key="8">
    <source>
        <dbReference type="ARBA" id="ARBA00023065"/>
    </source>
</evidence>
<dbReference type="GO" id="GO:0046933">
    <property type="term" value="F:proton-transporting ATP synthase activity, rotational mechanism"/>
    <property type="evidence" value="ECO:0007669"/>
    <property type="project" value="UniProtKB-UniRule"/>
</dbReference>
<evidence type="ECO:0000256" key="5">
    <source>
        <dbReference type="ARBA" id="ARBA00022692"/>
    </source>
</evidence>
<proteinExistence type="inferred from homology"/>
<evidence type="ECO:0000256" key="4">
    <source>
        <dbReference type="ARBA" id="ARBA00022547"/>
    </source>
</evidence>
<evidence type="ECO:0000256" key="3">
    <source>
        <dbReference type="ARBA" id="ARBA00022448"/>
    </source>
</evidence>
<accession>A0A095YH35</accession>
<organism evidence="14 15">
    <name type="scientific">Pseudoglutamicibacter albus DNF00011</name>
    <dbReference type="NCBI Taxonomy" id="1401063"/>
    <lineage>
        <taxon>Bacteria</taxon>
        <taxon>Bacillati</taxon>
        <taxon>Actinomycetota</taxon>
        <taxon>Actinomycetes</taxon>
        <taxon>Micrococcales</taxon>
        <taxon>Micrococcaceae</taxon>
        <taxon>Pseudoglutamicibacter</taxon>
    </lineage>
</organism>
<feature type="transmembrane region" description="Helical" evidence="11">
    <location>
        <begin position="99"/>
        <end position="122"/>
    </location>
</feature>
<keyword evidence="4 11" id="KW-0138">CF(0)</keyword>
<dbReference type="GO" id="GO:0045259">
    <property type="term" value="C:proton-transporting ATP synthase complex"/>
    <property type="evidence" value="ECO:0007669"/>
    <property type="project" value="UniProtKB-KW"/>
</dbReference>
<keyword evidence="5 11" id="KW-0812">Transmembrane</keyword>
<keyword evidence="9 11" id="KW-0472">Membrane</keyword>
<evidence type="ECO:0000256" key="7">
    <source>
        <dbReference type="ARBA" id="ARBA00022989"/>
    </source>
</evidence>
<keyword evidence="7 11" id="KW-1133">Transmembrane helix</keyword>